<name>A0AAD4MQ83_9BILA</name>
<evidence type="ECO:0000313" key="1">
    <source>
        <dbReference type="EMBL" id="KAI1702408.1"/>
    </source>
</evidence>
<sequence>MGVEDGNILLPCTTAQSFIATISLRQMLCDRCPIIHPRAFIQMRTGNFFFGPKEDRSWIGWLADGQPVPARPRYR</sequence>
<gene>
    <name evidence="1" type="ORF">DdX_15501</name>
</gene>
<reference evidence="1" key="1">
    <citation type="submission" date="2022-01" db="EMBL/GenBank/DDBJ databases">
        <title>Genome Sequence Resource for Two Populations of Ditylenchus destructor, the Migratory Endoparasitic Phytonematode.</title>
        <authorList>
            <person name="Zhang H."/>
            <person name="Lin R."/>
            <person name="Xie B."/>
        </authorList>
    </citation>
    <scope>NUCLEOTIDE SEQUENCE</scope>
    <source>
        <strain evidence="1">BazhouSP</strain>
    </source>
</reference>
<evidence type="ECO:0000313" key="2">
    <source>
        <dbReference type="Proteomes" id="UP001201812"/>
    </source>
</evidence>
<accession>A0AAD4MQ83</accession>
<keyword evidence="2" id="KW-1185">Reference proteome</keyword>
<protein>
    <submittedName>
        <fullName evidence="1">Uncharacterized protein</fullName>
    </submittedName>
</protein>
<comment type="caution">
    <text evidence="1">The sequence shown here is derived from an EMBL/GenBank/DDBJ whole genome shotgun (WGS) entry which is preliminary data.</text>
</comment>
<dbReference type="Proteomes" id="UP001201812">
    <property type="component" value="Unassembled WGS sequence"/>
</dbReference>
<organism evidence="1 2">
    <name type="scientific">Ditylenchus destructor</name>
    <dbReference type="NCBI Taxonomy" id="166010"/>
    <lineage>
        <taxon>Eukaryota</taxon>
        <taxon>Metazoa</taxon>
        <taxon>Ecdysozoa</taxon>
        <taxon>Nematoda</taxon>
        <taxon>Chromadorea</taxon>
        <taxon>Rhabditida</taxon>
        <taxon>Tylenchina</taxon>
        <taxon>Tylenchomorpha</taxon>
        <taxon>Sphaerularioidea</taxon>
        <taxon>Anguinidae</taxon>
        <taxon>Anguininae</taxon>
        <taxon>Ditylenchus</taxon>
    </lineage>
</organism>
<proteinExistence type="predicted"/>
<dbReference type="AlphaFoldDB" id="A0AAD4MQ83"/>
<dbReference type="EMBL" id="JAKKPZ010000099">
    <property type="protein sequence ID" value="KAI1702408.1"/>
    <property type="molecule type" value="Genomic_DNA"/>
</dbReference>